<gene>
    <name evidence="6" type="ORF">SAMN04487935_3182</name>
</gene>
<dbReference type="GO" id="GO:0035591">
    <property type="term" value="F:signaling adaptor activity"/>
    <property type="evidence" value="ECO:0007669"/>
    <property type="project" value="TreeGrafter"/>
</dbReference>
<evidence type="ECO:0000256" key="3">
    <source>
        <dbReference type="ARBA" id="ARBA00022737"/>
    </source>
</evidence>
<evidence type="ECO:0000256" key="1">
    <source>
        <dbReference type="ARBA" id="ARBA00022614"/>
    </source>
</evidence>
<dbReference type="Pfam" id="PF18962">
    <property type="entry name" value="Por_Secre_tail"/>
    <property type="match status" value="1"/>
</dbReference>
<dbReference type="OrthoDB" id="1110367at2"/>
<evidence type="ECO:0000259" key="5">
    <source>
        <dbReference type="Pfam" id="PF24595"/>
    </source>
</evidence>
<proteinExistence type="predicted"/>
<dbReference type="InterPro" id="IPR047589">
    <property type="entry name" value="DUF11_rpt"/>
</dbReference>
<accession>A0A1G9B3S1</accession>
<name>A0A1G9B3S1_9FLAO</name>
<keyword evidence="2" id="KW-0732">Signal</keyword>
<evidence type="ECO:0000259" key="4">
    <source>
        <dbReference type="Pfam" id="PF18962"/>
    </source>
</evidence>
<keyword evidence="1" id="KW-0433">Leucine-rich repeat</keyword>
<sequence>MKKTFLLLLIGTGFLNAQIVQIPEGSFKNLLLNYSPTIDTNGDHEIQESEALGVTTLSILNLWMADLTGLSAFQNLTSLSIEGYALTNANLNSLTQLKNLALKNVSFDDQANLDITMLQQLETLYVYFYTGDILLPSENINLKTVTLDACRFDILDVSGYPNLEHLEVPKSYLNTLLLPASSANLKYISFTQLLYSQADVTFDASVFPSLEYLNAQSSGIGHFNLSGLTHLTELNISGNGLTQIDLTDPVNLISLDLSVNELTTINVNHLQQLKNLNTNRNWSLPELNISNLTNLTALECNTNHLTSLDVSHQPNLLKLDCGLNRITTLDVSHNTALTELSCNSNLLTAIDVSPLTNLTFLMCYDNNISNINVNMLVHLTSLDCGLNPIQTLNVSNLINLESLHCATNGLAALDITNLTLLKELNCINNALMALDVTHAPLLERLYTNDNQLSLIDLSNNHILHYGDFYNNLFTSIDFSQQTDGLLFMNVSSNPNLVYINFKNGIRNNQLFRNNEFNCPSLRFICVDEFNVANMLDEIRYVSATNVQVNSYCSFSPGGLQNTIFGHISLDVNNNGCDATDAYFPNIKVNLVNGSATGATFTNAAGNYFFYTQEGSFQITPQFENAFFTISPASANVNFDVVDGSSQTQNFCVTPNGIHKDLEIAIISVVPARPGFDAKYQLVYKNKGNQTLSGSVSLAFNDNVTDFVSAVPAVSNQSVGLLNWAFTDLQPFESRVIDLTVNANGPMETPPVNINDVLNYSASITPSDNDETPLDNVFTLNETVTGSYDPNDKTCLEGNAIDPANIGKYVHYLIRFQNSGTAPAENVVIKDVIDTAKFDIASLQFTSASHPQTTKITGNKVEFYFENINLPAEQDNEPGSHGFVAFKIKTKSNLVVGNTISNVADIFFDYNFPITTNTTESTFAILRANDFENATVSLQPNPVVDKLQVTAKGNMTLIQIFDVQGRLIQTILQNSNIATIDFSKQTIGVYFIKIQTENGTKTDKIIKK</sequence>
<dbReference type="InterPro" id="IPR052574">
    <property type="entry name" value="CDIRP"/>
</dbReference>
<protein>
    <submittedName>
        <fullName evidence="6">Conserved repeat domain-containing protein/Por secretion system C-terminal sorting domain-containing protein</fullName>
    </submittedName>
</protein>
<dbReference type="EMBL" id="FNEZ01000005">
    <property type="protein sequence ID" value="SDK34181.1"/>
    <property type="molecule type" value="Genomic_DNA"/>
</dbReference>
<feature type="domain" description="Secretion system C-terminal sorting" evidence="4">
    <location>
        <begin position="939"/>
        <end position="1005"/>
    </location>
</feature>
<dbReference type="NCBIfam" id="TIGR01451">
    <property type="entry name" value="B_ant_repeat"/>
    <property type="match status" value="1"/>
</dbReference>
<dbReference type="PANTHER" id="PTHR47566:SF1">
    <property type="entry name" value="PROTEIN NUD1"/>
    <property type="match status" value="1"/>
</dbReference>
<dbReference type="RefSeq" id="WP_091397684.1">
    <property type="nucleotide sequence ID" value="NZ_BKAI01000007.1"/>
</dbReference>
<keyword evidence="3" id="KW-0677">Repeat</keyword>
<evidence type="ECO:0000313" key="6">
    <source>
        <dbReference type="EMBL" id="SDK34181.1"/>
    </source>
</evidence>
<dbReference type="SUPFAM" id="SSF52058">
    <property type="entry name" value="L domain-like"/>
    <property type="match status" value="2"/>
</dbReference>
<dbReference type="STRING" id="1128970.SAMN04487935_3182"/>
<dbReference type="InterPro" id="IPR032675">
    <property type="entry name" value="LRR_dom_sf"/>
</dbReference>
<dbReference type="PANTHER" id="PTHR47566">
    <property type="match status" value="1"/>
</dbReference>
<dbReference type="Gene3D" id="3.80.10.10">
    <property type="entry name" value="Ribonuclease Inhibitor"/>
    <property type="match status" value="2"/>
</dbReference>
<dbReference type="InterPro" id="IPR026444">
    <property type="entry name" value="Secre_tail"/>
</dbReference>
<feature type="domain" description="DUF7619" evidence="5">
    <location>
        <begin position="788"/>
        <end position="920"/>
    </location>
</feature>
<evidence type="ECO:0000256" key="2">
    <source>
        <dbReference type="ARBA" id="ARBA00022729"/>
    </source>
</evidence>
<keyword evidence="7" id="KW-1185">Reference proteome</keyword>
<dbReference type="Pfam" id="PF24595">
    <property type="entry name" value="DUF7619"/>
    <property type="match status" value="1"/>
</dbReference>
<dbReference type="NCBIfam" id="TIGR04183">
    <property type="entry name" value="Por_Secre_tail"/>
    <property type="match status" value="1"/>
</dbReference>
<organism evidence="6 7">
    <name type="scientific">Flavobacterium noncentrifugens</name>
    <dbReference type="NCBI Taxonomy" id="1128970"/>
    <lineage>
        <taxon>Bacteria</taxon>
        <taxon>Pseudomonadati</taxon>
        <taxon>Bacteroidota</taxon>
        <taxon>Flavobacteriia</taxon>
        <taxon>Flavobacteriales</taxon>
        <taxon>Flavobacteriaceae</taxon>
        <taxon>Flavobacterium</taxon>
    </lineage>
</organism>
<dbReference type="InterPro" id="IPR055353">
    <property type="entry name" value="DUF7619"/>
</dbReference>
<evidence type="ECO:0000313" key="7">
    <source>
        <dbReference type="Proteomes" id="UP000199580"/>
    </source>
</evidence>
<dbReference type="Proteomes" id="UP000199580">
    <property type="component" value="Unassembled WGS sequence"/>
</dbReference>
<dbReference type="AlphaFoldDB" id="A0A1G9B3S1"/>
<reference evidence="6 7" key="1">
    <citation type="submission" date="2016-10" db="EMBL/GenBank/DDBJ databases">
        <authorList>
            <person name="de Groot N.N."/>
        </authorList>
    </citation>
    <scope>NUCLEOTIDE SEQUENCE [LARGE SCALE GENOMIC DNA]</scope>
    <source>
        <strain evidence="6 7">CGMCC 1.10076</strain>
    </source>
</reference>